<evidence type="ECO:0000256" key="2">
    <source>
        <dbReference type="SAM" id="Coils"/>
    </source>
</evidence>
<feature type="domain" description="Mono-/di-acylglycerol lipase N-terminal" evidence="6">
    <location>
        <begin position="693"/>
        <end position="758"/>
    </location>
</feature>
<reference evidence="7" key="2">
    <citation type="submission" date="2022-01" db="EMBL/GenBank/DDBJ databases">
        <authorList>
            <person name="Yamashiro T."/>
            <person name="Shiraishi A."/>
            <person name="Satake H."/>
            <person name="Nakayama K."/>
        </authorList>
    </citation>
    <scope>NUCLEOTIDE SEQUENCE</scope>
</reference>
<feature type="region of interest" description="Disordered" evidence="3">
    <location>
        <begin position="20"/>
        <end position="39"/>
    </location>
</feature>
<dbReference type="Gene3D" id="3.40.50.1820">
    <property type="entry name" value="alpha/beta hydrolase"/>
    <property type="match status" value="1"/>
</dbReference>
<feature type="domain" description="Fungal lipase-type" evidence="5">
    <location>
        <begin position="792"/>
        <end position="922"/>
    </location>
</feature>
<keyword evidence="2" id="KW-0175">Coiled coil</keyword>
<evidence type="ECO:0000313" key="7">
    <source>
        <dbReference type="EMBL" id="GJT47895.1"/>
    </source>
</evidence>
<feature type="coiled-coil region" evidence="2">
    <location>
        <begin position="490"/>
        <end position="520"/>
    </location>
</feature>
<feature type="region of interest" description="Disordered" evidence="3">
    <location>
        <begin position="77"/>
        <end position="115"/>
    </location>
</feature>
<proteinExistence type="predicted"/>
<evidence type="ECO:0000313" key="8">
    <source>
        <dbReference type="Proteomes" id="UP001151760"/>
    </source>
</evidence>
<feature type="compositionally biased region" description="Polar residues" evidence="3">
    <location>
        <begin position="20"/>
        <end position="38"/>
    </location>
</feature>
<accession>A0ABQ5EAH3</accession>
<dbReference type="PANTHER" id="PTHR33740:SF3">
    <property type="entry name" value="GPI-ANCHORED ADHESIN-LIKE PROTEIN"/>
    <property type="match status" value="1"/>
</dbReference>
<evidence type="ECO:0000256" key="4">
    <source>
        <dbReference type="SAM" id="Phobius"/>
    </source>
</evidence>
<sequence length="1078" mass="120020">MRPCFSDNGNVNVVTQQPTNYSGWSVENNDPIKTNDSNPKPKLGVVGAGLAAGVAVLVTGLAFAVFSVTKSGSVSKWKMTTQQQEPLSSAEETDTVEEYDGSKDDNTILEGKTVSPAPQVLPGKVLVPAVVDQVQAQTLAALQVLKVRILYDDHIVIFDDEAYIVVDQVHGQTLAALQSAASNSKVVIEGNVQPGDICTRREYARWLVSASSALSRSTMSKVYPAMYIQNVTELAFDDITPEDPDFSSIQGLAEAGLIGSKLSRYDMNPSDQDESLLNFCPESSPLSRQDLVSWKMSLEKRVLPVADRMILQQCSGFIDIDKINPDAWPALIADLSAGEQGIVSLAFGYTRLFQPDKPVTKAQAAVALAYGEASDVVSEELARIEAESIAEKAVAAHTALVEQVEKDLNAKFEKDLLLEMERITTVEKMAEDVKQELESLKAEREKENLKIMEERAAVDSEMEVFSKLRHEVEEQLSSIMSNKVEILHEKERLNKLLTDVEIENEEIAKLQHELEIERKALSMARSWAEDEAKRTREQAKVLDEARDHWKSQGIKIVVDQDLHEDANAGATWLRAGDQLSIEGTKNRAQNLVDKLRPLTTDLKGKSKEIIDRIIQKVLYFISQLKEWTSKAGKHVEECKNDSGVNKEKHVTQDRAETNIIRGRNSSMLGEPVDSLSKVNSKTTMSIACCVPILECVYCIACARWAWKRCLHTAGHDSETWGLATAEEFEPVPRLCRYILAVYEDDLRCPLWEPPGGYGIDPNCIILKRTYDDTHGRAPPYLLYLDHAHADIVLAIRGLNLASHKDYRVLLDNKLGQRKFDGGYVHNGLLKAAGVVLDAESETLRNLLEDHPSYTLTLTGHSLGSGVAALLAMVVVKNRDKLGNIDRKRVRCYSIAPARCMSLNLAVRYADIINSVDDFLPRTATPLEDIFKSVFCGRIPPIVRTAVPVDGRFEHIVLSCNATSDHAIIWIEREANRALDIMLEKDPIMEIPPKQKMERQETLAREHSDEYKAALQRAVSLAVPHAVLPSQYGTFQDIEEGEDSGRRERPGESWDDLIERLFDKDESGHMVLRKSHSIA</sequence>
<keyword evidence="4" id="KW-0812">Transmembrane</keyword>
<feature type="compositionally biased region" description="Polar residues" evidence="3">
    <location>
        <begin position="77"/>
        <end position="87"/>
    </location>
</feature>
<evidence type="ECO:0000259" key="6">
    <source>
        <dbReference type="Pfam" id="PF03893"/>
    </source>
</evidence>
<reference evidence="7" key="1">
    <citation type="journal article" date="2022" name="Int. J. Mol. Sci.">
        <title>Draft Genome of Tanacetum Coccineum: Genomic Comparison of Closely Related Tanacetum-Family Plants.</title>
        <authorList>
            <person name="Yamashiro T."/>
            <person name="Shiraishi A."/>
            <person name="Nakayama K."/>
            <person name="Satake H."/>
        </authorList>
    </citation>
    <scope>NUCLEOTIDE SEQUENCE</scope>
</reference>
<dbReference type="Pfam" id="PF03893">
    <property type="entry name" value="Lipase3_N"/>
    <property type="match status" value="1"/>
</dbReference>
<keyword evidence="4" id="KW-0472">Membrane</keyword>
<dbReference type="Pfam" id="PF01764">
    <property type="entry name" value="Lipase_3"/>
    <property type="match status" value="1"/>
</dbReference>
<feature type="coiled-coil region" evidence="2">
    <location>
        <begin position="423"/>
        <end position="457"/>
    </location>
</feature>
<name>A0ABQ5EAH3_9ASTR</name>
<protein>
    <submittedName>
        <fullName evidence="7">Centrosomal protein</fullName>
    </submittedName>
</protein>
<evidence type="ECO:0000256" key="3">
    <source>
        <dbReference type="SAM" id="MobiDB-lite"/>
    </source>
</evidence>
<keyword evidence="4" id="KW-1133">Transmembrane helix</keyword>
<dbReference type="PANTHER" id="PTHR33740">
    <property type="entry name" value="GPI-ANCHORED ADHESIN-LIKE PROTEIN"/>
    <property type="match status" value="1"/>
</dbReference>
<feature type="transmembrane region" description="Helical" evidence="4">
    <location>
        <begin position="43"/>
        <end position="66"/>
    </location>
</feature>
<dbReference type="EMBL" id="BQNB010016107">
    <property type="protein sequence ID" value="GJT47895.1"/>
    <property type="molecule type" value="Genomic_DNA"/>
</dbReference>
<evidence type="ECO:0000259" key="5">
    <source>
        <dbReference type="Pfam" id="PF01764"/>
    </source>
</evidence>
<organism evidence="7 8">
    <name type="scientific">Tanacetum coccineum</name>
    <dbReference type="NCBI Taxonomy" id="301880"/>
    <lineage>
        <taxon>Eukaryota</taxon>
        <taxon>Viridiplantae</taxon>
        <taxon>Streptophyta</taxon>
        <taxon>Embryophyta</taxon>
        <taxon>Tracheophyta</taxon>
        <taxon>Spermatophyta</taxon>
        <taxon>Magnoliopsida</taxon>
        <taxon>eudicotyledons</taxon>
        <taxon>Gunneridae</taxon>
        <taxon>Pentapetalae</taxon>
        <taxon>asterids</taxon>
        <taxon>campanulids</taxon>
        <taxon>Asterales</taxon>
        <taxon>Asteraceae</taxon>
        <taxon>Asteroideae</taxon>
        <taxon>Anthemideae</taxon>
        <taxon>Anthemidinae</taxon>
        <taxon>Tanacetum</taxon>
    </lineage>
</organism>
<evidence type="ECO:0000256" key="1">
    <source>
        <dbReference type="ARBA" id="ARBA00022801"/>
    </source>
</evidence>
<keyword evidence="1" id="KW-0378">Hydrolase</keyword>
<dbReference type="InterPro" id="IPR029058">
    <property type="entry name" value="AB_hydrolase_fold"/>
</dbReference>
<dbReference type="CDD" id="cd00519">
    <property type="entry name" value="Lipase_3"/>
    <property type="match status" value="1"/>
</dbReference>
<dbReference type="InterPro" id="IPR002921">
    <property type="entry name" value="Fungal_lipase-type"/>
</dbReference>
<gene>
    <name evidence="7" type="ORF">Tco_0974052</name>
</gene>
<dbReference type="InterPro" id="IPR005592">
    <property type="entry name" value="Mono/diacylglycerol_lipase_N"/>
</dbReference>
<dbReference type="Proteomes" id="UP001151760">
    <property type="component" value="Unassembled WGS sequence"/>
</dbReference>
<dbReference type="SUPFAM" id="SSF53474">
    <property type="entry name" value="alpha/beta-Hydrolases"/>
    <property type="match status" value="1"/>
</dbReference>
<keyword evidence="8" id="KW-1185">Reference proteome</keyword>
<comment type="caution">
    <text evidence="7">The sequence shown here is derived from an EMBL/GenBank/DDBJ whole genome shotgun (WGS) entry which is preliminary data.</text>
</comment>